<evidence type="ECO:0000256" key="1">
    <source>
        <dbReference type="ARBA" id="ARBA00004651"/>
    </source>
</evidence>
<dbReference type="PANTHER" id="PTHR24221:SF654">
    <property type="entry name" value="ATP-BINDING CASSETTE SUB-FAMILY B MEMBER 6"/>
    <property type="match status" value="1"/>
</dbReference>
<dbReference type="Pfam" id="PF00005">
    <property type="entry name" value="ABC_tran"/>
    <property type="match status" value="1"/>
</dbReference>
<comment type="subcellular location">
    <subcellularLocation>
        <location evidence="1">Cell membrane</location>
        <topology evidence="1">Multi-pass membrane protein</topology>
    </subcellularLocation>
</comment>
<dbReference type="PROSITE" id="PS50893">
    <property type="entry name" value="ABC_TRANSPORTER_2"/>
    <property type="match status" value="1"/>
</dbReference>
<keyword evidence="5" id="KW-0067">ATP-binding</keyword>
<feature type="transmembrane region" description="Helical" evidence="8">
    <location>
        <begin position="36"/>
        <end position="56"/>
    </location>
</feature>
<feature type="transmembrane region" description="Helical" evidence="8">
    <location>
        <begin position="77"/>
        <end position="101"/>
    </location>
</feature>
<keyword evidence="3 8" id="KW-0812">Transmembrane</keyword>
<dbReference type="InterPro" id="IPR003593">
    <property type="entry name" value="AAA+_ATPase"/>
</dbReference>
<dbReference type="SUPFAM" id="SSF90123">
    <property type="entry name" value="ABC transporter transmembrane region"/>
    <property type="match status" value="1"/>
</dbReference>
<dbReference type="AlphaFoldDB" id="A0A336NDW3"/>
<dbReference type="InterPro" id="IPR036640">
    <property type="entry name" value="ABC1_TM_sf"/>
</dbReference>
<dbReference type="Proteomes" id="UP000253846">
    <property type="component" value="Unassembled WGS sequence"/>
</dbReference>
<gene>
    <name evidence="11" type="primary">apxIB</name>
    <name evidence="11" type="ORF">NCTC12860_01516</name>
</gene>
<keyword evidence="7 8" id="KW-0472">Membrane</keyword>
<dbReference type="Gene3D" id="1.20.1560.10">
    <property type="entry name" value="ABC transporter type 1, transmembrane domain"/>
    <property type="match status" value="1"/>
</dbReference>
<feature type="domain" description="ABC transmembrane type-1" evidence="10">
    <location>
        <begin position="47"/>
        <end position="322"/>
    </location>
</feature>
<accession>A0A336NDW3</accession>
<feature type="transmembrane region" description="Helical" evidence="8">
    <location>
        <begin position="179"/>
        <end position="201"/>
    </location>
</feature>
<dbReference type="InterPro" id="IPR017871">
    <property type="entry name" value="ABC_transporter-like_CS"/>
</dbReference>
<dbReference type="GO" id="GO:0140359">
    <property type="term" value="F:ABC-type transporter activity"/>
    <property type="evidence" value="ECO:0007669"/>
    <property type="project" value="InterPro"/>
</dbReference>
<sequence length="570" mass="63593">MRHQSLFFLNKIINSNESFTRKPVSFSWFTRTTKKYIYYVIELSCVAVVLRLLGLVNPFIFQAIIDRILPFQRIESLYAIVVLMVAIMLFSTALSTLSGYLGAYLANRLTLEFGRRIYTHLLSLSLPTLRRWQVGELFSRIGEVDTIRGFLTGTIATTVLNVLFAIIYIAALFSISPKLTFIVLIILPLQMGSLALVGPFLRRQLRRAFTLQAVHKSRLIESFTNLEAIKAHVKESAHTIRMQETLARSLDQSLTTSKLHLLNGAMSHIFGDLFTIFIIFFGAQAVLQNQITLGQLIAFHLLAGNVSGPILSLASLWEEWQHLKISRLRLGDILNSPSEWEKEKPPLQLSAPPHLEAHDLCFSYGDKSIINHLDVCLQPGQPIMLLGPSGCGKTTLAKLLCGLYPPTSGKILINAQPLQNFDVRSVRETIAYFPQNPCLFSGTILENMLLAKPDATKDEIDAALYVSACHDLIAQLPLGLNTQVGEQGGFLSGGQRQRLALACFFLINPSLLILDEPTSALDDTVSAQIVEHLYKLSQERIVLVITHKSDLFPQHATVLNFTDLEAKNGR</sequence>
<dbReference type="PROSITE" id="PS50929">
    <property type="entry name" value="ABC_TM1F"/>
    <property type="match status" value="1"/>
</dbReference>
<evidence type="ECO:0000256" key="4">
    <source>
        <dbReference type="ARBA" id="ARBA00022741"/>
    </source>
</evidence>
<dbReference type="CDD" id="cd18782">
    <property type="entry name" value="ABC_6TM_PrtD_LapB_HlyB_like"/>
    <property type="match status" value="1"/>
</dbReference>
<evidence type="ECO:0000256" key="8">
    <source>
        <dbReference type="SAM" id="Phobius"/>
    </source>
</evidence>
<dbReference type="SUPFAM" id="SSF52540">
    <property type="entry name" value="P-loop containing nucleoside triphosphate hydrolases"/>
    <property type="match status" value="1"/>
</dbReference>
<evidence type="ECO:0000313" key="12">
    <source>
        <dbReference type="Proteomes" id="UP000253846"/>
    </source>
</evidence>
<organism evidence="11 12">
    <name type="scientific">Bartonella grahamii</name>
    <dbReference type="NCBI Taxonomy" id="33045"/>
    <lineage>
        <taxon>Bacteria</taxon>
        <taxon>Pseudomonadati</taxon>
        <taxon>Pseudomonadota</taxon>
        <taxon>Alphaproteobacteria</taxon>
        <taxon>Hyphomicrobiales</taxon>
        <taxon>Bartonellaceae</taxon>
        <taxon>Bartonella</taxon>
    </lineage>
</organism>
<dbReference type="PANTHER" id="PTHR24221">
    <property type="entry name" value="ATP-BINDING CASSETTE SUB-FAMILY B"/>
    <property type="match status" value="1"/>
</dbReference>
<protein>
    <submittedName>
        <fullName evidence="11">RTX-I toxin determinant B</fullName>
    </submittedName>
</protein>
<comment type="similarity">
    <text evidence="2">Belongs to the ABC transporter superfamily.</text>
</comment>
<dbReference type="GO" id="GO:0034040">
    <property type="term" value="F:ATPase-coupled lipid transmembrane transporter activity"/>
    <property type="evidence" value="ECO:0007669"/>
    <property type="project" value="TreeGrafter"/>
</dbReference>
<evidence type="ECO:0000256" key="5">
    <source>
        <dbReference type="ARBA" id="ARBA00022840"/>
    </source>
</evidence>
<dbReference type="GO" id="GO:0005886">
    <property type="term" value="C:plasma membrane"/>
    <property type="evidence" value="ECO:0007669"/>
    <property type="project" value="UniProtKB-SubCell"/>
</dbReference>
<evidence type="ECO:0000259" key="9">
    <source>
        <dbReference type="PROSITE" id="PS50893"/>
    </source>
</evidence>
<reference evidence="11 12" key="1">
    <citation type="submission" date="2018-06" db="EMBL/GenBank/DDBJ databases">
        <authorList>
            <consortium name="Pathogen Informatics"/>
            <person name="Doyle S."/>
        </authorList>
    </citation>
    <scope>NUCLEOTIDE SEQUENCE [LARGE SCALE GENOMIC DNA]</scope>
    <source>
        <strain evidence="11 12">NCTC12860</strain>
    </source>
</reference>
<dbReference type="InterPro" id="IPR027417">
    <property type="entry name" value="P-loop_NTPase"/>
</dbReference>
<dbReference type="Gene3D" id="3.40.50.300">
    <property type="entry name" value="P-loop containing nucleotide triphosphate hydrolases"/>
    <property type="match status" value="1"/>
</dbReference>
<dbReference type="InterPro" id="IPR011527">
    <property type="entry name" value="ABC1_TM_dom"/>
</dbReference>
<evidence type="ECO:0000256" key="6">
    <source>
        <dbReference type="ARBA" id="ARBA00022989"/>
    </source>
</evidence>
<name>A0A336NDW3_BARGR</name>
<feature type="transmembrane region" description="Helical" evidence="8">
    <location>
        <begin position="150"/>
        <end position="173"/>
    </location>
</feature>
<keyword evidence="6 8" id="KW-1133">Transmembrane helix</keyword>
<proteinExistence type="inferred from homology"/>
<evidence type="ECO:0000256" key="2">
    <source>
        <dbReference type="ARBA" id="ARBA00005417"/>
    </source>
</evidence>
<dbReference type="InterPro" id="IPR003439">
    <property type="entry name" value="ABC_transporter-like_ATP-bd"/>
</dbReference>
<dbReference type="Pfam" id="PF00664">
    <property type="entry name" value="ABC_membrane"/>
    <property type="match status" value="1"/>
</dbReference>
<evidence type="ECO:0000259" key="10">
    <source>
        <dbReference type="PROSITE" id="PS50929"/>
    </source>
</evidence>
<dbReference type="SMART" id="SM00382">
    <property type="entry name" value="AAA"/>
    <property type="match status" value="1"/>
</dbReference>
<evidence type="ECO:0000313" key="11">
    <source>
        <dbReference type="EMBL" id="SSZ40367.1"/>
    </source>
</evidence>
<dbReference type="GO" id="GO:0016887">
    <property type="term" value="F:ATP hydrolysis activity"/>
    <property type="evidence" value="ECO:0007669"/>
    <property type="project" value="InterPro"/>
</dbReference>
<dbReference type="PROSITE" id="PS00211">
    <property type="entry name" value="ABC_TRANSPORTER_1"/>
    <property type="match status" value="1"/>
</dbReference>
<keyword evidence="4" id="KW-0547">Nucleotide-binding</keyword>
<dbReference type="GO" id="GO:0005524">
    <property type="term" value="F:ATP binding"/>
    <property type="evidence" value="ECO:0007669"/>
    <property type="project" value="UniProtKB-KW"/>
</dbReference>
<evidence type="ECO:0000256" key="7">
    <source>
        <dbReference type="ARBA" id="ARBA00023136"/>
    </source>
</evidence>
<dbReference type="InterPro" id="IPR039421">
    <property type="entry name" value="Type_1_exporter"/>
</dbReference>
<feature type="domain" description="ABC transporter" evidence="9">
    <location>
        <begin position="355"/>
        <end position="564"/>
    </location>
</feature>
<evidence type="ECO:0000256" key="3">
    <source>
        <dbReference type="ARBA" id="ARBA00022692"/>
    </source>
</evidence>
<feature type="transmembrane region" description="Helical" evidence="8">
    <location>
        <begin position="269"/>
        <end position="287"/>
    </location>
</feature>
<dbReference type="EMBL" id="UFTD01000002">
    <property type="protein sequence ID" value="SSZ40367.1"/>
    <property type="molecule type" value="Genomic_DNA"/>
</dbReference>